<evidence type="ECO:0000313" key="13">
    <source>
        <dbReference type="EMBL" id="KAA8652370.1"/>
    </source>
</evidence>
<feature type="domain" description="Ketosynthase family 3 (KS3)" evidence="11">
    <location>
        <begin position="5"/>
        <end position="439"/>
    </location>
</feature>
<reference evidence="13 14" key="1">
    <citation type="submission" date="2019-08" db="EMBL/GenBank/DDBJ databases">
        <title>The genome sequence of a newly discovered highly antifungal drug resistant Aspergillus species, Aspergillus tanneri NIH 1004.</title>
        <authorList>
            <person name="Mounaud S."/>
            <person name="Singh I."/>
            <person name="Joardar V."/>
            <person name="Pakala S."/>
            <person name="Pakala S."/>
            <person name="Venepally P."/>
            <person name="Chung J.K."/>
            <person name="Losada L."/>
            <person name="Nierman W.C."/>
        </authorList>
    </citation>
    <scope>NUCLEOTIDE SEQUENCE [LARGE SCALE GENOMIC DNA]</scope>
    <source>
        <strain evidence="13 14">NIH1004</strain>
    </source>
</reference>
<feature type="active site" description="Proton donor; for dehydratase activity" evidence="8">
    <location>
        <position position="1149"/>
    </location>
</feature>
<dbReference type="InterPro" id="IPR013120">
    <property type="entry name" value="FAR_NAD-bd"/>
</dbReference>
<feature type="domain" description="Carrier" evidence="10">
    <location>
        <begin position="3528"/>
        <end position="3608"/>
    </location>
</feature>
<dbReference type="Pfam" id="PF00109">
    <property type="entry name" value="ketoacyl-synt"/>
    <property type="match status" value="1"/>
</dbReference>
<dbReference type="SUPFAM" id="SSF55048">
    <property type="entry name" value="Probable ACP-binding domain of malonyl-CoA ACP transacylase"/>
    <property type="match status" value="1"/>
</dbReference>
<dbReference type="InterPro" id="IPR036736">
    <property type="entry name" value="ACP-like_sf"/>
</dbReference>
<dbReference type="RefSeq" id="XP_033431731.1">
    <property type="nucleotide sequence ID" value="XM_033565974.1"/>
</dbReference>
<dbReference type="GO" id="GO:0008757">
    <property type="term" value="F:S-adenosylmethionine-dependent methyltransferase activity"/>
    <property type="evidence" value="ECO:0007669"/>
    <property type="project" value="InterPro"/>
</dbReference>
<evidence type="ECO:0000256" key="3">
    <source>
        <dbReference type="ARBA" id="ARBA00022598"/>
    </source>
</evidence>
<dbReference type="InterPro" id="IPR045851">
    <property type="entry name" value="AMP-bd_C_sf"/>
</dbReference>
<comment type="caution">
    <text evidence="13">The sequence shown here is derived from an EMBL/GenBank/DDBJ whole genome shotgun (WGS) entry which is preliminary data.</text>
</comment>
<evidence type="ECO:0000256" key="5">
    <source>
        <dbReference type="ARBA" id="ARBA00022737"/>
    </source>
</evidence>
<dbReference type="InterPro" id="IPR016035">
    <property type="entry name" value="Acyl_Trfase/lysoPLipase"/>
</dbReference>
<dbReference type="PROSITE" id="PS52004">
    <property type="entry name" value="KS3_2"/>
    <property type="match status" value="1"/>
</dbReference>
<keyword evidence="6" id="KW-0511">Multifunctional enzyme</keyword>
<evidence type="ECO:0000256" key="9">
    <source>
        <dbReference type="SAM" id="MobiDB-lite"/>
    </source>
</evidence>
<evidence type="ECO:0000259" key="10">
    <source>
        <dbReference type="PROSITE" id="PS50075"/>
    </source>
</evidence>
<dbReference type="PROSITE" id="PS00606">
    <property type="entry name" value="KS3_1"/>
    <property type="match status" value="1"/>
</dbReference>
<dbReference type="InterPro" id="IPR020845">
    <property type="entry name" value="AMP-binding_CS"/>
</dbReference>
<dbReference type="Gene3D" id="3.40.366.10">
    <property type="entry name" value="Malonyl-Coenzyme A Acyl Carrier Protein, domain 2"/>
    <property type="match status" value="1"/>
</dbReference>
<dbReference type="SUPFAM" id="SSF53901">
    <property type="entry name" value="Thiolase-like"/>
    <property type="match status" value="1"/>
</dbReference>
<dbReference type="Gene3D" id="3.40.50.720">
    <property type="entry name" value="NAD(P)-binding Rossmann-like Domain"/>
    <property type="match status" value="2"/>
</dbReference>
<dbReference type="Pfam" id="PF08659">
    <property type="entry name" value="KR"/>
    <property type="match status" value="1"/>
</dbReference>
<dbReference type="InterPro" id="IPR018201">
    <property type="entry name" value="Ketoacyl_synth_AS"/>
</dbReference>
<dbReference type="GO" id="GO:0004312">
    <property type="term" value="F:fatty acid synthase activity"/>
    <property type="evidence" value="ECO:0007669"/>
    <property type="project" value="TreeGrafter"/>
</dbReference>
<proteinExistence type="inferred from homology"/>
<dbReference type="Pfam" id="PF08241">
    <property type="entry name" value="Methyltransf_11"/>
    <property type="match status" value="1"/>
</dbReference>
<dbReference type="Pfam" id="PF00698">
    <property type="entry name" value="Acyl_transf_1"/>
    <property type="match status" value="1"/>
</dbReference>
<dbReference type="Gene3D" id="3.10.129.110">
    <property type="entry name" value="Polyketide synthase dehydratase"/>
    <property type="match status" value="1"/>
</dbReference>
<keyword evidence="2" id="KW-0597">Phosphoprotein</keyword>
<dbReference type="GO" id="GO:0004315">
    <property type="term" value="F:3-oxoacyl-[acyl-carrier-protein] synthase activity"/>
    <property type="evidence" value="ECO:0007669"/>
    <property type="project" value="InterPro"/>
</dbReference>
<dbReference type="Gene3D" id="3.30.559.10">
    <property type="entry name" value="Chloramphenicol acetyltransferase-like domain"/>
    <property type="match status" value="1"/>
</dbReference>
<evidence type="ECO:0000313" key="14">
    <source>
        <dbReference type="Proteomes" id="UP000324241"/>
    </source>
</evidence>
<keyword evidence="3" id="KW-0436">Ligase</keyword>
<dbReference type="InterPro" id="IPR036291">
    <property type="entry name" value="NAD(P)-bd_dom_sf"/>
</dbReference>
<dbReference type="Pfam" id="PF00501">
    <property type="entry name" value="AMP-binding"/>
    <property type="match status" value="1"/>
</dbReference>
<dbReference type="InterPro" id="IPR057326">
    <property type="entry name" value="KR_dom"/>
</dbReference>
<dbReference type="Gene3D" id="1.10.1200.10">
    <property type="entry name" value="ACP-like"/>
    <property type="match status" value="2"/>
</dbReference>
<dbReference type="SMART" id="SM00822">
    <property type="entry name" value="PKS_KR"/>
    <property type="match status" value="1"/>
</dbReference>
<feature type="compositionally biased region" description="Low complexity" evidence="9">
    <location>
        <begin position="2514"/>
        <end position="2523"/>
    </location>
</feature>
<feature type="region of interest" description="C-terminal hotdog fold" evidence="8">
    <location>
        <begin position="1089"/>
        <end position="1240"/>
    </location>
</feature>
<dbReference type="SUPFAM" id="SSF52777">
    <property type="entry name" value="CoA-dependent acyltransferases"/>
    <property type="match status" value="2"/>
</dbReference>
<feature type="active site" description="Proton acceptor; for dehydratase activity" evidence="8">
    <location>
        <position position="968"/>
    </location>
</feature>
<dbReference type="PROSITE" id="PS50075">
    <property type="entry name" value="CARRIER"/>
    <property type="match status" value="2"/>
</dbReference>
<dbReference type="InterPro" id="IPR001227">
    <property type="entry name" value="Ac_transferase_dom_sf"/>
</dbReference>
<feature type="domain" description="Carrier" evidence="10">
    <location>
        <begin position="2398"/>
        <end position="2473"/>
    </location>
</feature>
<dbReference type="SMART" id="SM00827">
    <property type="entry name" value="PKS_AT"/>
    <property type="match status" value="1"/>
</dbReference>
<dbReference type="Proteomes" id="UP000324241">
    <property type="component" value="Unassembled WGS sequence"/>
</dbReference>
<feature type="domain" description="PKS/mFAS DH" evidence="12">
    <location>
        <begin position="936"/>
        <end position="1240"/>
    </location>
</feature>
<dbReference type="InterPro" id="IPR014043">
    <property type="entry name" value="Acyl_transferase_dom"/>
</dbReference>
<dbReference type="InterPro" id="IPR049900">
    <property type="entry name" value="PKS_mFAS_DH"/>
</dbReference>
<dbReference type="InterPro" id="IPR042104">
    <property type="entry name" value="PKS_dehydratase_sf"/>
</dbReference>
<evidence type="ECO:0000256" key="1">
    <source>
        <dbReference type="ARBA" id="ARBA00022450"/>
    </source>
</evidence>
<accession>A0A5M9N3T6</accession>
<organism evidence="13 14">
    <name type="scientific">Aspergillus tanneri</name>
    <dbReference type="NCBI Taxonomy" id="1220188"/>
    <lineage>
        <taxon>Eukaryota</taxon>
        <taxon>Fungi</taxon>
        <taxon>Dikarya</taxon>
        <taxon>Ascomycota</taxon>
        <taxon>Pezizomycotina</taxon>
        <taxon>Eurotiomycetes</taxon>
        <taxon>Eurotiomycetidae</taxon>
        <taxon>Eurotiales</taxon>
        <taxon>Aspergillaceae</taxon>
        <taxon>Aspergillus</taxon>
        <taxon>Aspergillus subgen. Circumdati</taxon>
    </lineage>
</organism>
<dbReference type="InterPro" id="IPR009081">
    <property type="entry name" value="PP-bd_ACP"/>
</dbReference>
<dbReference type="SUPFAM" id="SSF51735">
    <property type="entry name" value="NAD(P)-binding Rossmann-fold domains"/>
    <property type="match status" value="2"/>
</dbReference>
<evidence type="ECO:0000259" key="11">
    <source>
        <dbReference type="PROSITE" id="PS52004"/>
    </source>
</evidence>
<dbReference type="InterPro" id="IPR020807">
    <property type="entry name" value="PKS_DH"/>
</dbReference>
<dbReference type="InterPro" id="IPR014030">
    <property type="entry name" value="Ketoacyl_synth_N"/>
</dbReference>
<dbReference type="InterPro" id="IPR016036">
    <property type="entry name" value="Malonyl_transacylase_ACP-bd"/>
</dbReference>
<dbReference type="SMART" id="SM00826">
    <property type="entry name" value="PKS_DH"/>
    <property type="match status" value="1"/>
</dbReference>
<dbReference type="Pfam" id="PF14765">
    <property type="entry name" value="PS-DH"/>
    <property type="match status" value="1"/>
</dbReference>
<dbReference type="SUPFAM" id="SSF52151">
    <property type="entry name" value="FabD/lysophospholipase-like"/>
    <property type="match status" value="1"/>
</dbReference>
<evidence type="ECO:0000256" key="7">
    <source>
        <dbReference type="ARBA" id="ARBA00029443"/>
    </source>
</evidence>
<dbReference type="InterPro" id="IPR000873">
    <property type="entry name" value="AMP-dep_synth/lig_dom"/>
</dbReference>
<dbReference type="SMART" id="SM00823">
    <property type="entry name" value="PKS_PP"/>
    <property type="match status" value="2"/>
</dbReference>
<dbReference type="EMBL" id="QUQM01000002">
    <property type="protein sequence ID" value="KAA8652370.1"/>
    <property type="molecule type" value="Genomic_DNA"/>
</dbReference>
<dbReference type="Pfam" id="PF00668">
    <property type="entry name" value="Condensation"/>
    <property type="match status" value="1"/>
</dbReference>
<dbReference type="Gene3D" id="3.40.50.150">
    <property type="entry name" value="Vaccinia Virus protein VP39"/>
    <property type="match status" value="1"/>
</dbReference>
<dbReference type="CDD" id="cd00833">
    <property type="entry name" value="PKS"/>
    <property type="match status" value="1"/>
</dbReference>
<evidence type="ECO:0000256" key="8">
    <source>
        <dbReference type="PROSITE-ProRule" id="PRU01363"/>
    </source>
</evidence>
<dbReference type="Pfam" id="PF02801">
    <property type="entry name" value="Ketoacyl-synt_C"/>
    <property type="match status" value="1"/>
</dbReference>
<dbReference type="PROSITE" id="PS00455">
    <property type="entry name" value="AMP_BINDING"/>
    <property type="match status" value="1"/>
</dbReference>
<dbReference type="Gene3D" id="3.30.559.30">
    <property type="entry name" value="Nonribosomal peptide synthetase, condensation domain"/>
    <property type="match status" value="1"/>
</dbReference>
<dbReference type="InterPro" id="IPR016039">
    <property type="entry name" value="Thiolase-like"/>
</dbReference>
<dbReference type="PANTHER" id="PTHR43775:SF20">
    <property type="entry name" value="HYBRID PKS-NRPS SYNTHETASE APDA"/>
    <property type="match status" value="1"/>
</dbReference>
<evidence type="ECO:0000256" key="4">
    <source>
        <dbReference type="ARBA" id="ARBA00022679"/>
    </source>
</evidence>
<dbReference type="Pfam" id="PF07993">
    <property type="entry name" value="NAD_binding_4"/>
    <property type="match status" value="1"/>
</dbReference>
<dbReference type="VEuPathDB" id="FungiDB:EYZ11_006458"/>
<dbReference type="GO" id="GO:0031177">
    <property type="term" value="F:phosphopantetheine binding"/>
    <property type="evidence" value="ECO:0007669"/>
    <property type="project" value="InterPro"/>
</dbReference>
<keyword evidence="5" id="KW-0677">Repeat</keyword>
<dbReference type="GeneID" id="54323976"/>
<dbReference type="InterPro" id="IPR013216">
    <property type="entry name" value="Methyltransf_11"/>
</dbReference>
<protein>
    <submittedName>
        <fullName evidence="13">Putative Nonribosomal peptide synthetase</fullName>
    </submittedName>
</protein>
<dbReference type="GO" id="GO:0016874">
    <property type="term" value="F:ligase activity"/>
    <property type="evidence" value="ECO:0007669"/>
    <property type="project" value="UniProtKB-KW"/>
</dbReference>
<dbReference type="CDD" id="cd05930">
    <property type="entry name" value="A_NRPS"/>
    <property type="match status" value="1"/>
</dbReference>
<dbReference type="Pfam" id="PF00550">
    <property type="entry name" value="PP-binding"/>
    <property type="match status" value="2"/>
</dbReference>
<dbReference type="OrthoDB" id="329835at2759"/>
<dbReference type="Gene3D" id="3.40.50.12780">
    <property type="entry name" value="N-terminal domain of ligase-like"/>
    <property type="match status" value="1"/>
</dbReference>
<dbReference type="InterPro" id="IPR050091">
    <property type="entry name" value="PKS_NRPS_Biosynth_Enz"/>
</dbReference>
<dbReference type="CDD" id="cd19532">
    <property type="entry name" value="C_PKS-NRPS"/>
    <property type="match status" value="1"/>
</dbReference>
<dbReference type="SUPFAM" id="SSF56801">
    <property type="entry name" value="Acetyl-CoA synthetase-like"/>
    <property type="match status" value="1"/>
</dbReference>
<dbReference type="PANTHER" id="PTHR43775">
    <property type="entry name" value="FATTY ACID SYNTHASE"/>
    <property type="match status" value="1"/>
</dbReference>
<dbReference type="InterPro" id="IPR042099">
    <property type="entry name" value="ANL_N_sf"/>
</dbReference>
<keyword evidence="1" id="KW-0596">Phosphopantetheine</keyword>
<evidence type="ECO:0000259" key="12">
    <source>
        <dbReference type="PROSITE" id="PS52019"/>
    </source>
</evidence>
<comment type="similarity">
    <text evidence="7">In the C-terminal section; belongs to the NRP synthetase family.</text>
</comment>
<dbReference type="Pfam" id="PF16197">
    <property type="entry name" value="KAsynt_C_assoc"/>
    <property type="match status" value="1"/>
</dbReference>
<keyword evidence="4" id="KW-0808">Transferase</keyword>
<dbReference type="PROSITE" id="PS52019">
    <property type="entry name" value="PKS_MFAS_DH"/>
    <property type="match status" value="1"/>
</dbReference>
<dbReference type="Gene3D" id="3.30.300.30">
    <property type="match status" value="1"/>
</dbReference>
<dbReference type="InterPro" id="IPR020841">
    <property type="entry name" value="PKS_Beta-ketoAc_synthase_dom"/>
</dbReference>
<dbReference type="InterPro" id="IPR023213">
    <property type="entry name" value="CAT-like_dom_sf"/>
</dbReference>
<dbReference type="InterPro" id="IPR049551">
    <property type="entry name" value="PKS_DH_C"/>
</dbReference>
<dbReference type="Gene3D" id="3.40.47.10">
    <property type="match status" value="1"/>
</dbReference>
<dbReference type="InterPro" id="IPR014031">
    <property type="entry name" value="Ketoacyl_synth_C"/>
</dbReference>
<feature type="region of interest" description="Disordered" evidence="9">
    <location>
        <begin position="2497"/>
        <end position="2536"/>
    </location>
</feature>
<evidence type="ECO:0000256" key="2">
    <source>
        <dbReference type="ARBA" id="ARBA00022553"/>
    </source>
</evidence>
<name>A0A5M9N3T6_9EURO</name>
<feature type="region of interest" description="N-terminal hotdog fold" evidence="8">
    <location>
        <begin position="936"/>
        <end position="1074"/>
    </location>
</feature>
<dbReference type="SUPFAM" id="SSF53335">
    <property type="entry name" value="S-adenosyl-L-methionine-dependent methyltransferases"/>
    <property type="match status" value="1"/>
</dbReference>
<dbReference type="InterPro" id="IPR032821">
    <property type="entry name" value="PKS_assoc"/>
</dbReference>
<dbReference type="GO" id="GO:0006633">
    <property type="term" value="P:fatty acid biosynthetic process"/>
    <property type="evidence" value="ECO:0007669"/>
    <property type="project" value="InterPro"/>
</dbReference>
<evidence type="ECO:0000256" key="6">
    <source>
        <dbReference type="ARBA" id="ARBA00023268"/>
    </source>
</evidence>
<dbReference type="InterPro" id="IPR020806">
    <property type="entry name" value="PKS_PP-bd"/>
</dbReference>
<gene>
    <name evidence="13" type="ORF">ATNIH1004_001274</name>
</gene>
<dbReference type="SUPFAM" id="SSF47336">
    <property type="entry name" value="ACP-like"/>
    <property type="match status" value="2"/>
</dbReference>
<dbReference type="SMART" id="SM00825">
    <property type="entry name" value="PKS_KS"/>
    <property type="match status" value="1"/>
</dbReference>
<dbReference type="InterPro" id="IPR013968">
    <property type="entry name" value="PKS_KR"/>
</dbReference>
<dbReference type="GO" id="GO:0044550">
    <property type="term" value="P:secondary metabolite biosynthetic process"/>
    <property type="evidence" value="ECO:0007669"/>
    <property type="project" value="TreeGrafter"/>
</dbReference>
<dbReference type="InterPro" id="IPR029063">
    <property type="entry name" value="SAM-dependent_MTases_sf"/>
</dbReference>
<dbReference type="InterPro" id="IPR001242">
    <property type="entry name" value="Condensation_dom"/>
</dbReference>
<dbReference type="InterPro" id="IPR049552">
    <property type="entry name" value="PKS_DH_N"/>
</dbReference>
<dbReference type="Pfam" id="PF21089">
    <property type="entry name" value="PKS_DH_N"/>
    <property type="match status" value="1"/>
</dbReference>
<sequence length="3967" mass="435593">MPRSNEPIAIVGSACRFAGNATSPSRLWELLRQPRDVLKKIDRFGADGHYHVDGHHHGASNVRHAYLLDEDPRGFDAPFFNIAASEADAIDPQQRLLLETVYESIESAGLRLEDLQGSATAVYVGTMTDDYAELSHYDPENIPTYAATGSARSILANRISYYFDWRGPSMSIDTACSSSLVAVHHAVQSLRAGESAMAVAAGSNLIFGPKMFIAESNLNMLSPNGRSRMWDADADGYARGEGLAAVVLKPLAEAVAAGDHIECIIRETGLNQDGRTPGITMPSSTAQTDLIRETYARAGLDLHTYSDRPQYFEAHGTGTKAGDPREAGAIFEAFCRDIDEAVDRGHPLYVGSIKTIVGHTEGTAGVAGLLKASLALQNKTIPPNMLFANLNPDIKPFYGRIQIPTEAKPWPILPAGVPRRASVNSFGFGGANAHAILESYEPEEYQPGRTRREAVIPLTFSAMSQRSLNAMLRTYSSFLAANPSIDMRTLSTSLFRRSALPIRITFPPAQNAKSLHEAIDACLEEKTTGTRAAAAKTRAVLGVFTGQGAQWPAMGRELIVVSPLARQILNRLENSLGGLPAADRPQWSLVEELMATADTSRVSEGTISQPLCTAVQVMLIDLLQSTGVQFEAVVGHSSGEIAAAYAAGFISARDAVRIAYYRGRYTTLAGGPQGQQGRMLAAGTSMEDAEELCQLPTFKGRLSVAACNSSASVTLSGDADAVEEARFILEDEQKFARVLKVDTAYHSHHMIPCVDAYLASLQACHIEIQQPAPSAPKWYSSVRDGLLVDSQIAQDLASSYWNDNMLQPVLFSQALQAALGTTGPSLAIVLEIGPHPALKGPAGLTIQEAHGTDIPYSGVLSRGYNDLQAFASALGFIWTHLGPNVTDLSVFDKACHEQRLPSPLKGLPSYAWDHERQFWSESRASRINRTRTTPTHELLGVKLTDDREGEHTWRNYLKLAELPWLRGHQIQEQVLFPAAGYVVSGLEALRTLVPADEDARLFEAHEAVIHHALSIPDDASGVEIMIKLARVHTTQLDDSKTITAEFSFSACLNKETGTFTVMATGIVQAALGEPSLATLPQRPPPVANMTDLDVDYFYSSLWDLGYNYRDMFKGITSLHRTTDAACGTLQISGETNPPSTCLFHPSTLDVSFQTLFAAIGVPGRLWSLHVPLKLGRLRINPFACPDHAALGVNLSFDANLREFSISNGMYGDVDIYDQSGYPVLQLEGMHITPVSPASSQDDQEIFARTVWGGLEPDADEGFITPIPHDEVSAHSALLDLVALRYLKMLTKSVDIQALSDRWNEHQKNMWVWMKEVEERIALGQHPTCRPECLEPSEERIEVERSRVPHSQAIETVQSMGERLVQYMQCGDAKRDEPEPTSIHALHAFDAAMPGRSAYINQLAHVVGQMAHRYPHMNVLEVATGLEGVAEPIIENLSQLYLSYTVAGNVADPFPDTVGQPKPRALFRKPFNVQRDPLEQDFVEQSYDLVLVPNTLCATKSVSKSLHHIRRLVRPGGYIILLEPIGQPEFARQLVSAASRTIWAADDGMDGELDFPSLVRWDSLLRETGFSGVDTSTSIPLTLRTGFSLVVSQAVDSQISLLREPLTETDLSPFIDDLFILGGKTLKTLRLVKELREILAPFCRNVHVATGLETLERSIIPPRACVLSVLELDEPVFHNLTPIKLETCQALLDMTRTILWVTSGTEGEQPFANMMLAVSRCLAHEMPDLQWQSLDIGKEKPSARVLAEAMMRVYILGAWKVREADNMQRLWTFEREMAIVGGKIMVPRYTSHDDANYRFNSFKRVVRKEVAPTKSTVALVLDKEKSYDLHLCRQQPLPQGRYIQVEVVRSVLLAMKVGTAGDVYLIDGMDVKTQTRVLAFSPYQRSSILVPQAWTIPCPLPPDTDIMRLLLAMSNNLLSSWIVADVPPSNHILVHGATPELKSALLQLGKERGVQIMMTTSVHRADLGFVYLHPLAPDRDIKSSLPDNVSVFVDLSDDQQPSALGPRLDSCLDSSCVRKHVAQFVRPESFVSVETCIGEVAEYLKNSYTRALVEISQPDLYNSSEELALRTAIGQPMQLHHDARILNWQASVTVPVRLRCAAEDVHFRNDRTYFLVGMTGELGLSLTRWMVSRGARWFALSSRNPRVSPEWIEQMEAKGAVIKTFAMDVTNRESVLSTYQEICRSMPRIAGVTNAAMVIADGIFTNVSYMTMTQSIAPKVQGSLYLDELFRDSELDFFILFSSITSITGNVGQSSYAAANAFMTALAKARRSRGLVGSVMNLAGIFGLGYVTRAEKGVLDRLIALGFSNICEWDFHQNFAEAVIAGHPQSGRDPEVSAGLAKYDIDKEQDLPLWLQQPKFARYRLIRADGGSQNNSSSEAQVSVIAQLKEQTTKDGVRAVLIDGLLSMLRGTLHMAEEDAISPDSTIVELGVDSLVAVQMKSWFSNELDLDMPVLKLLGGATISDLVDDAVDRLSPSLIPSVDSDAVNNRAEASLDTQIVVSSSEDSTSTEDDTGSSGDSSQTSADDEDVEGLKDGHVGDSKFTYQRTAQMGYASTRFWFLQQYLNDRSTFNVVFKFTLTGRIREADAERAIKTVGERHEAFRTAFFAQGEMGEPTQGVRADSSLHLERKKITDASEVAREYDALTRYSFDLENGETARVLLLSLNPWKHFLIFCYHHIVMDGFSFNILLDELNKLYAGKLLPPVKLQFTDFVERQRAQVKGGVFDKDLQFWRDKLSKFPEVLPLFPVAKVTSRPPLMAYSFEEAVETLDSATASLIRDRSRRHKSTPFHFFLAVLKIFVFRFLDVENLCIGVADAGRGQLDTEGTIGLLLNVLPLRFEQGHADQSFGDAIAEARSTAYAAIQHSSLPFDVLLEELQIPRSSTHSPVFQIFMDYRQIAVQSPKMLGTKADATASPGRTAYDLILDVRDIAAGEMTVSFRGQQSLYSQTATRLLFESYMRLVRFFASNPSAIISTAPLFDQADIAAAIELGQGPTLTSSWPSTISERIEIVCHQSPSALAVKDGLQPPLTYGELAARVNAISASLISTGATQGSRVAVFQEPSSDWVPTMLAIWKIGSTYIPLELTNSLPRLAAIVKDSSPAVVVYHNKTATDVVSLTAETSTRTLNLADIVQLPDNVQTPSLANPDSPAVVLYTSGSTGTPKGIILKHSSIRNEIEGYSQQWGIGQETVLQQSAYSFDFSLDQMLSGLANGGTIFVVSKNDRRDPARIAELIFKEKITYTKATPSEYDSWIEHGSTSLAQATSWRFAFGGGEPLTNRTKGQFRSLGLLSLRLHNSYGPGEITISCTKGAVPYLNEEDYTERPVPLGKPLPNYALYIVDHNMEILPQGVSGEIVIAGLGPAAGYLNTEDATRSKFLPDVYSPARRMSEGWTTVYKSGDVGRLLPDGSFTFEKRVDGDTQVKIRGLRIELEDIESTIIKMASGQVSRAVCSVRGDPQFIVAHVQLIEAFPQGEELQYLRVLKNRLPLPQHMRPAVIVPVPQIPLNNHSKLDRLAAKKLPLLQESDREPSDDDLTGAELALKEVWVSVLPPDIACLGDVHSESTFFDLGGNSLLLVRLQAAIRQAFDVVMPLVTLLESSTLRDMAAAINEQSSVRTIDWGEETALPAGLSLSEPVPVDIESVKPSHPVTVLLTGATGFLGRHILQSLVDDERIGRIHCVAIRPLPGSDSLRQPVDSPKVVYHGGNLAATLLGLSQETFTELSGEVDAIIHSGANRAFWDYYQHLRGSNVSATKTIIQLAHKRQIPVHFISSGGICQWTGNNANNAESAASIKPPADGSMGYLATKWASEVCLENASKALNLPVYIHRVTTPNNPGDANVPTEVVEEFSRLALETKSIPISSNWRGTFDVIPVRPLAEEIRDTALQSVVSSPPDVSYVHHPSEFTVNMDSVRDYINSQVDDKTRATLEQVLPHKWAGRVKALGTKYQFASQDLTLGNAVSGDGEKGELQLRR</sequence>